<proteinExistence type="predicted"/>
<evidence type="ECO:0000256" key="1">
    <source>
        <dbReference type="ARBA" id="ARBA00022908"/>
    </source>
</evidence>
<evidence type="ECO:0000256" key="2">
    <source>
        <dbReference type="ARBA" id="ARBA00023125"/>
    </source>
</evidence>
<dbReference type="InterPro" id="IPR013762">
    <property type="entry name" value="Integrase-like_cat_sf"/>
</dbReference>
<evidence type="ECO:0000259" key="4">
    <source>
        <dbReference type="PROSITE" id="PS51898"/>
    </source>
</evidence>
<dbReference type="PANTHER" id="PTHR30349">
    <property type="entry name" value="PHAGE INTEGRASE-RELATED"/>
    <property type="match status" value="1"/>
</dbReference>
<dbReference type="InterPro" id="IPR002104">
    <property type="entry name" value="Integrase_catalytic"/>
</dbReference>
<dbReference type="InterPro" id="IPR011010">
    <property type="entry name" value="DNA_brk_join_enz"/>
</dbReference>
<dbReference type="Gene3D" id="1.10.150.130">
    <property type="match status" value="1"/>
</dbReference>
<dbReference type="Proteomes" id="UP001523528">
    <property type="component" value="Unassembled WGS sequence"/>
</dbReference>
<evidence type="ECO:0000256" key="3">
    <source>
        <dbReference type="ARBA" id="ARBA00023172"/>
    </source>
</evidence>
<dbReference type="Pfam" id="PF00589">
    <property type="entry name" value="Phage_integrase"/>
    <property type="match status" value="1"/>
</dbReference>
<dbReference type="InterPro" id="IPR010998">
    <property type="entry name" value="Integrase_recombinase_N"/>
</dbReference>
<keyword evidence="1" id="KW-0229">DNA integration</keyword>
<dbReference type="RefSeq" id="WP_253543856.1">
    <property type="nucleotide sequence ID" value="NZ_JAMYZY010000027.1"/>
</dbReference>
<dbReference type="SUPFAM" id="SSF56349">
    <property type="entry name" value="DNA breaking-rejoining enzymes"/>
    <property type="match status" value="1"/>
</dbReference>
<keyword evidence="2" id="KW-0238">DNA-binding</keyword>
<evidence type="ECO:0000313" key="5">
    <source>
        <dbReference type="EMBL" id="MCP1258512.1"/>
    </source>
</evidence>
<evidence type="ECO:0000313" key="6">
    <source>
        <dbReference type="Proteomes" id="UP001523528"/>
    </source>
</evidence>
<sequence length="346" mass="39011">MGFLVPPLNLKYVKIYRDRHGKTRYYFRKKGAKSVKLPDFHADGFLEAYHAALTGYERIEPKADTIKSQTLDHLIVLWMKSPHFLHLESSTKAVYTRLLNRVRGSEASQGNALSMQAKHIRVLVSHFGTAPTTAQRILRLLGQLMQFSISLGWREDDPTLGIKIKRQKSEGIHSWTEGEIAQFEAHWPSGSIQRLALYLMLYTGQRRSDVVRIGPADISSNSLSLKQKKTKTELVLPIHEALRSEINQWRGSSQTYLEAKRGSPYTANGFYNVFKAWCREAGLPEQCSPHGLRKAAARRLAEAGCSANQIAAITGHKRLADVAHYTKAAEQRKMAEDAMSRLGKNV</sequence>
<accession>A0ABT1EZZ0</accession>
<dbReference type="PROSITE" id="PS51898">
    <property type="entry name" value="TYR_RECOMBINASE"/>
    <property type="match status" value="1"/>
</dbReference>
<dbReference type="EMBL" id="JAMYZZ010000011">
    <property type="protein sequence ID" value="MCP1258512.1"/>
    <property type="molecule type" value="Genomic_DNA"/>
</dbReference>
<keyword evidence="3" id="KW-0233">DNA recombination</keyword>
<keyword evidence="6" id="KW-1185">Reference proteome</keyword>
<gene>
    <name evidence="5" type="ORF">NKW50_07900</name>
</gene>
<reference evidence="5 6" key="1">
    <citation type="submission" date="2022-06" db="EMBL/GenBank/DDBJ databases">
        <title>Acetobacer genomes from food samples.</title>
        <authorList>
            <person name="Sombolestani A."/>
        </authorList>
    </citation>
    <scope>NUCLEOTIDE SEQUENCE [LARGE SCALE GENOMIC DNA]</scope>
    <source>
        <strain evidence="5 6">R-83285</strain>
    </source>
</reference>
<dbReference type="Gene3D" id="1.10.443.10">
    <property type="entry name" value="Intergrase catalytic core"/>
    <property type="match status" value="1"/>
</dbReference>
<dbReference type="InterPro" id="IPR050090">
    <property type="entry name" value="Tyrosine_recombinase_XerCD"/>
</dbReference>
<name>A0ABT1EZZ0_9PROT</name>
<protein>
    <submittedName>
        <fullName evidence="5">Tyrosine-type recombinase/integrase</fullName>
    </submittedName>
</protein>
<organism evidence="5 6">
    <name type="scientific">Acetobacter lambici</name>
    <dbReference type="NCBI Taxonomy" id="1332824"/>
    <lineage>
        <taxon>Bacteria</taxon>
        <taxon>Pseudomonadati</taxon>
        <taxon>Pseudomonadota</taxon>
        <taxon>Alphaproteobacteria</taxon>
        <taxon>Acetobacterales</taxon>
        <taxon>Acetobacteraceae</taxon>
        <taxon>Acetobacter</taxon>
    </lineage>
</organism>
<comment type="caution">
    <text evidence="5">The sequence shown here is derived from an EMBL/GenBank/DDBJ whole genome shotgun (WGS) entry which is preliminary data.</text>
</comment>
<feature type="domain" description="Tyr recombinase" evidence="4">
    <location>
        <begin position="170"/>
        <end position="338"/>
    </location>
</feature>